<dbReference type="Proteomes" id="UP000558488">
    <property type="component" value="Unassembled WGS sequence"/>
</dbReference>
<gene>
    <name evidence="1" type="ORF">mPipKuh1_009327</name>
</gene>
<proteinExistence type="predicted"/>
<sequence>MKSVGNEMASMVHQGPVFLSAFAQLLRSGSFLSLREGMRDPKFLSLNTQANQRPPGSYPEFPAKVSFCLLLQTGDLAISESILGTRGMRLGISFAQFLMSCPCPVQAHRPKRGKKWLCKRKQELLEFQKPHVGVMKTL</sequence>
<accession>A0A7J7TNN5</accession>
<keyword evidence="2" id="KW-1185">Reference proteome</keyword>
<evidence type="ECO:0000313" key="2">
    <source>
        <dbReference type="Proteomes" id="UP000558488"/>
    </source>
</evidence>
<dbReference type="AlphaFoldDB" id="A0A7J7TNN5"/>
<evidence type="ECO:0000313" key="1">
    <source>
        <dbReference type="EMBL" id="KAF6302338.1"/>
    </source>
</evidence>
<organism evidence="1 2">
    <name type="scientific">Pipistrellus kuhlii</name>
    <name type="common">Kuhl's pipistrelle</name>
    <dbReference type="NCBI Taxonomy" id="59472"/>
    <lineage>
        <taxon>Eukaryota</taxon>
        <taxon>Metazoa</taxon>
        <taxon>Chordata</taxon>
        <taxon>Craniata</taxon>
        <taxon>Vertebrata</taxon>
        <taxon>Euteleostomi</taxon>
        <taxon>Mammalia</taxon>
        <taxon>Eutheria</taxon>
        <taxon>Laurasiatheria</taxon>
        <taxon>Chiroptera</taxon>
        <taxon>Yangochiroptera</taxon>
        <taxon>Vespertilionidae</taxon>
        <taxon>Pipistrellus</taxon>
    </lineage>
</organism>
<name>A0A7J7TNN5_PIPKU</name>
<comment type="caution">
    <text evidence="1">The sequence shown here is derived from an EMBL/GenBank/DDBJ whole genome shotgun (WGS) entry which is preliminary data.</text>
</comment>
<dbReference type="EMBL" id="JACAGB010000026">
    <property type="protein sequence ID" value="KAF6302338.1"/>
    <property type="molecule type" value="Genomic_DNA"/>
</dbReference>
<reference evidence="1 2" key="1">
    <citation type="journal article" date="2020" name="Nature">
        <title>Six reference-quality genomes reveal evolution of bat adaptations.</title>
        <authorList>
            <person name="Jebb D."/>
            <person name="Huang Z."/>
            <person name="Pippel M."/>
            <person name="Hughes G.M."/>
            <person name="Lavrichenko K."/>
            <person name="Devanna P."/>
            <person name="Winkler S."/>
            <person name="Jermiin L.S."/>
            <person name="Skirmuntt E.C."/>
            <person name="Katzourakis A."/>
            <person name="Burkitt-Gray L."/>
            <person name="Ray D.A."/>
            <person name="Sullivan K.A.M."/>
            <person name="Roscito J.G."/>
            <person name="Kirilenko B.M."/>
            <person name="Davalos L.M."/>
            <person name="Corthals A.P."/>
            <person name="Power M.L."/>
            <person name="Jones G."/>
            <person name="Ransome R.D."/>
            <person name="Dechmann D.K.N."/>
            <person name="Locatelli A.G."/>
            <person name="Puechmaille S.J."/>
            <person name="Fedrigo O."/>
            <person name="Jarvis E.D."/>
            <person name="Hiller M."/>
            <person name="Vernes S.C."/>
            <person name="Myers E.W."/>
            <person name="Teeling E.C."/>
        </authorList>
    </citation>
    <scope>NUCLEOTIDE SEQUENCE [LARGE SCALE GENOMIC DNA]</scope>
    <source>
        <strain evidence="1">MPipKuh1</strain>
        <tissue evidence="1">Flight muscle</tissue>
    </source>
</reference>
<protein>
    <submittedName>
        <fullName evidence="1">Uncharacterized protein</fullName>
    </submittedName>
</protein>